<reference evidence="2" key="1">
    <citation type="journal article" date="2019" name="Int. J. Syst. Evol. Microbiol.">
        <title>The Global Catalogue of Microorganisms (GCM) 10K type strain sequencing project: providing services to taxonomists for standard genome sequencing and annotation.</title>
        <authorList>
            <consortium name="The Broad Institute Genomics Platform"/>
            <consortium name="The Broad Institute Genome Sequencing Center for Infectious Disease"/>
            <person name="Wu L."/>
            <person name="Ma J."/>
        </authorList>
    </citation>
    <scope>NUCLEOTIDE SEQUENCE [LARGE SCALE GENOMIC DNA]</scope>
    <source>
        <strain evidence="2">CGMCC 4.7106</strain>
    </source>
</reference>
<organism evidence="1 2">
    <name type="scientific">Luteolibacter algae</name>
    <dbReference type="NCBI Taxonomy" id="454151"/>
    <lineage>
        <taxon>Bacteria</taxon>
        <taxon>Pseudomonadati</taxon>
        <taxon>Verrucomicrobiota</taxon>
        <taxon>Verrucomicrobiia</taxon>
        <taxon>Verrucomicrobiales</taxon>
        <taxon>Verrucomicrobiaceae</taxon>
        <taxon>Luteolibacter</taxon>
    </lineage>
</organism>
<comment type="caution">
    <text evidence="1">The sequence shown here is derived from an EMBL/GenBank/DDBJ whole genome shotgun (WGS) entry which is preliminary data.</text>
</comment>
<evidence type="ECO:0000313" key="2">
    <source>
        <dbReference type="Proteomes" id="UP001597375"/>
    </source>
</evidence>
<evidence type="ECO:0008006" key="3">
    <source>
        <dbReference type="Google" id="ProtNLM"/>
    </source>
</evidence>
<keyword evidence="2" id="KW-1185">Reference proteome</keyword>
<dbReference type="EMBL" id="JBHUIT010000002">
    <property type="protein sequence ID" value="MFD2255527.1"/>
    <property type="molecule type" value="Genomic_DNA"/>
</dbReference>
<accession>A0ABW5D386</accession>
<sequence length="306" mass="33632">MSVLSKESIGFVPSLEALPFFDDHLGKPADCEFSARSSYGSIARDMLVGTLGGGILPWEIFAHEILALPGQRNQWNIPLFPSVCPIELVLQAALYKGLYSRKSATAKKLPPRLVIGIESRSSLTRSQFFAWLMELPVPMRPKIAFQALPMDLMLQAMASEVIDGFVAPAPWGLVAEGMELGIVDGTFTAGAYAQDLVLVSRNELELGKHFKNPGIPEELTLARRKLETDADFLKKCALRMQECGKPLLSADYLERAIRRYKTEPLAPAQTADTAKIGLALRRLEELSSLPPQIAANDRTARLLVSL</sequence>
<proteinExistence type="predicted"/>
<protein>
    <recommendedName>
        <fullName evidence="3">ABC transporter substrate-binding protein</fullName>
    </recommendedName>
</protein>
<dbReference type="Gene3D" id="3.40.190.10">
    <property type="entry name" value="Periplasmic binding protein-like II"/>
    <property type="match status" value="1"/>
</dbReference>
<evidence type="ECO:0000313" key="1">
    <source>
        <dbReference type="EMBL" id="MFD2255527.1"/>
    </source>
</evidence>
<dbReference type="Proteomes" id="UP001597375">
    <property type="component" value="Unassembled WGS sequence"/>
</dbReference>
<name>A0ABW5D386_9BACT</name>
<gene>
    <name evidence="1" type="ORF">ACFSSA_02465</name>
</gene>